<evidence type="ECO:0000256" key="1">
    <source>
        <dbReference type="SAM" id="MobiDB-lite"/>
    </source>
</evidence>
<dbReference type="OrthoDB" id="201863at2157"/>
<protein>
    <submittedName>
        <fullName evidence="2">Uncharacterized protein</fullName>
    </submittedName>
</protein>
<keyword evidence="3" id="KW-1185">Reference proteome</keyword>
<dbReference type="InterPro" id="IPR006311">
    <property type="entry name" value="TAT_signal"/>
</dbReference>
<accession>A0A830F1T6</accession>
<dbReference type="PROSITE" id="PS51257">
    <property type="entry name" value="PROKAR_LIPOPROTEIN"/>
    <property type="match status" value="1"/>
</dbReference>
<dbReference type="EMBL" id="BMPF01000002">
    <property type="protein sequence ID" value="GGL31110.1"/>
    <property type="molecule type" value="Genomic_DNA"/>
</dbReference>
<feature type="region of interest" description="Disordered" evidence="1">
    <location>
        <begin position="25"/>
        <end position="46"/>
    </location>
</feature>
<dbReference type="RefSeq" id="WP_188881191.1">
    <property type="nucleotide sequence ID" value="NZ_BMPF01000002.1"/>
</dbReference>
<comment type="caution">
    <text evidence="2">The sequence shown here is derived from an EMBL/GenBank/DDBJ whole genome shotgun (WGS) entry which is preliminary data.</text>
</comment>
<organism evidence="2 3">
    <name type="scientific">Halarchaeum grantii</name>
    <dbReference type="NCBI Taxonomy" id="1193105"/>
    <lineage>
        <taxon>Archaea</taxon>
        <taxon>Methanobacteriati</taxon>
        <taxon>Methanobacteriota</taxon>
        <taxon>Stenosarchaea group</taxon>
        <taxon>Halobacteria</taxon>
        <taxon>Halobacteriales</taxon>
        <taxon>Halobacteriaceae</taxon>
    </lineage>
</organism>
<dbReference type="AlphaFoldDB" id="A0A830F1T6"/>
<dbReference type="Proteomes" id="UP000628840">
    <property type="component" value="Unassembled WGS sequence"/>
</dbReference>
<sequence>MKQTRRRVLAALGFGVVGSLAGCTGASSAPDEVTTDETTTTPPDFSGCPSLRETADETVCAATAPADAPVVLAPSRADVAAPGTLRFTLTNDSEASLGLNPYDWALHRETDGGWERVAPDAVIQPWFTLAPGESRTWELQIGGGHSAPQNDSTVVAGPLDLEPGTYAFSVVAVGEARTAYVARFRVR</sequence>
<gene>
    <name evidence="2" type="ORF">GCM10009037_13560</name>
</gene>
<proteinExistence type="predicted"/>
<evidence type="ECO:0000313" key="3">
    <source>
        <dbReference type="Proteomes" id="UP000628840"/>
    </source>
</evidence>
<feature type="compositionally biased region" description="Low complexity" evidence="1">
    <location>
        <begin position="30"/>
        <end position="44"/>
    </location>
</feature>
<evidence type="ECO:0000313" key="2">
    <source>
        <dbReference type="EMBL" id="GGL31110.1"/>
    </source>
</evidence>
<reference evidence="2 3" key="1">
    <citation type="journal article" date="2019" name="Int. J. Syst. Evol. Microbiol.">
        <title>The Global Catalogue of Microorganisms (GCM) 10K type strain sequencing project: providing services to taxonomists for standard genome sequencing and annotation.</title>
        <authorList>
            <consortium name="The Broad Institute Genomics Platform"/>
            <consortium name="The Broad Institute Genome Sequencing Center for Infectious Disease"/>
            <person name="Wu L."/>
            <person name="Ma J."/>
        </authorList>
    </citation>
    <scope>NUCLEOTIDE SEQUENCE [LARGE SCALE GENOMIC DNA]</scope>
    <source>
        <strain evidence="2 3">JCM 19585</strain>
    </source>
</reference>
<name>A0A830F1T6_9EURY</name>
<dbReference type="PROSITE" id="PS51318">
    <property type="entry name" value="TAT"/>
    <property type="match status" value="1"/>
</dbReference>